<dbReference type="PANTHER" id="PTHR43280:SF28">
    <property type="entry name" value="HTH-TYPE TRANSCRIPTIONAL ACTIVATOR RHAS"/>
    <property type="match status" value="1"/>
</dbReference>
<accession>A0A916Z3N1</accession>
<keyword evidence="1" id="KW-0805">Transcription regulation</keyword>
<dbReference type="InterPro" id="IPR054015">
    <property type="entry name" value="ExsA-like_N"/>
</dbReference>
<evidence type="ECO:0000259" key="4">
    <source>
        <dbReference type="PROSITE" id="PS01124"/>
    </source>
</evidence>
<organism evidence="5 6">
    <name type="scientific">Emticicia aquatilis</name>
    <dbReference type="NCBI Taxonomy" id="1537369"/>
    <lineage>
        <taxon>Bacteria</taxon>
        <taxon>Pseudomonadati</taxon>
        <taxon>Bacteroidota</taxon>
        <taxon>Cytophagia</taxon>
        <taxon>Cytophagales</taxon>
        <taxon>Leadbetterellaceae</taxon>
        <taxon>Emticicia</taxon>
    </lineage>
</organism>
<dbReference type="EMBL" id="BMKK01000011">
    <property type="protein sequence ID" value="GGD75361.1"/>
    <property type="molecule type" value="Genomic_DNA"/>
</dbReference>
<feature type="domain" description="HTH araC/xylS-type" evidence="4">
    <location>
        <begin position="165"/>
        <end position="260"/>
    </location>
</feature>
<proteinExistence type="predicted"/>
<evidence type="ECO:0000256" key="1">
    <source>
        <dbReference type="ARBA" id="ARBA00023015"/>
    </source>
</evidence>
<dbReference type="Proteomes" id="UP000609064">
    <property type="component" value="Unassembled WGS sequence"/>
</dbReference>
<dbReference type="AlphaFoldDB" id="A0A916Z3N1"/>
<gene>
    <name evidence="5" type="ORF">GCM10011514_44130</name>
</gene>
<evidence type="ECO:0000256" key="3">
    <source>
        <dbReference type="ARBA" id="ARBA00023163"/>
    </source>
</evidence>
<dbReference type="SMART" id="SM00342">
    <property type="entry name" value="HTH_ARAC"/>
    <property type="match status" value="1"/>
</dbReference>
<dbReference type="Gene3D" id="1.10.10.60">
    <property type="entry name" value="Homeodomain-like"/>
    <property type="match status" value="1"/>
</dbReference>
<dbReference type="Pfam" id="PF22200">
    <property type="entry name" value="ExsA_N"/>
    <property type="match status" value="1"/>
</dbReference>
<keyword evidence="2" id="KW-0238">DNA-binding</keyword>
<evidence type="ECO:0000313" key="6">
    <source>
        <dbReference type="Proteomes" id="UP000609064"/>
    </source>
</evidence>
<keyword evidence="3" id="KW-0804">Transcription</keyword>
<dbReference type="PROSITE" id="PS01124">
    <property type="entry name" value="HTH_ARAC_FAMILY_2"/>
    <property type="match status" value="1"/>
</dbReference>
<protein>
    <submittedName>
        <fullName evidence="5">AraC family transcriptional regulator</fullName>
    </submittedName>
</protein>
<reference evidence="5" key="1">
    <citation type="journal article" date="2014" name="Int. J. Syst. Evol. Microbiol.">
        <title>Complete genome sequence of Corynebacterium casei LMG S-19264T (=DSM 44701T), isolated from a smear-ripened cheese.</title>
        <authorList>
            <consortium name="US DOE Joint Genome Institute (JGI-PGF)"/>
            <person name="Walter F."/>
            <person name="Albersmeier A."/>
            <person name="Kalinowski J."/>
            <person name="Ruckert C."/>
        </authorList>
    </citation>
    <scope>NUCLEOTIDE SEQUENCE</scope>
    <source>
        <strain evidence="5">CGMCC 1.15958</strain>
    </source>
</reference>
<reference evidence="5" key="2">
    <citation type="submission" date="2020-09" db="EMBL/GenBank/DDBJ databases">
        <authorList>
            <person name="Sun Q."/>
            <person name="Zhou Y."/>
        </authorList>
    </citation>
    <scope>NUCLEOTIDE SEQUENCE</scope>
    <source>
        <strain evidence="5">CGMCC 1.15958</strain>
    </source>
</reference>
<dbReference type="RefSeq" id="WP_188769503.1">
    <property type="nucleotide sequence ID" value="NZ_BMKK01000011.1"/>
</dbReference>
<dbReference type="GO" id="GO:0043565">
    <property type="term" value="F:sequence-specific DNA binding"/>
    <property type="evidence" value="ECO:0007669"/>
    <property type="project" value="InterPro"/>
</dbReference>
<name>A0A916Z3N1_9BACT</name>
<evidence type="ECO:0000313" key="5">
    <source>
        <dbReference type="EMBL" id="GGD75361.1"/>
    </source>
</evidence>
<comment type="caution">
    <text evidence="5">The sequence shown here is derived from an EMBL/GenBank/DDBJ whole genome shotgun (WGS) entry which is preliminary data.</text>
</comment>
<dbReference type="InterPro" id="IPR018060">
    <property type="entry name" value="HTH_AraC"/>
</dbReference>
<dbReference type="PANTHER" id="PTHR43280">
    <property type="entry name" value="ARAC-FAMILY TRANSCRIPTIONAL REGULATOR"/>
    <property type="match status" value="1"/>
</dbReference>
<dbReference type="GO" id="GO:0003700">
    <property type="term" value="F:DNA-binding transcription factor activity"/>
    <property type="evidence" value="ECO:0007669"/>
    <property type="project" value="InterPro"/>
</dbReference>
<sequence length="260" mass="31037">MNVSELKSCYIGPQISPEQFISEHFFLYLISGTINYFDGNKEFKVKTGDYGIIRRNHLVKYNKMYDDEQKFKKIIVTFDQVFLKKFNEQYKFHVGETKIKDAILRPKPTVLVENFVYSLTPYFTREGVINPDFFDLKRSELLLILLKENPEYINIFFDFGIPEKLDIEAFMNKNYKFNVSIERFAYLTGRSLSAFKRDFERIFNQTPSRWLVQKRLHEAHFLIEKKNKKPTEIYLDLGFEDLSHFSFAFKKMFGYSPSQV</sequence>
<evidence type="ECO:0000256" key="2">
    <source>
        <dbReference type="ARBA" id="ARBA00023125"/>
    </source>
</evidence>
<dbReference type="InterPro" id="IPR009057">
    <property type="entry name" value="Homeodomain-like_sf"/>
</dbReference>
<dbReference type="Pfam" id="PF12833">
    <property type="entry name" value="HTH_18"/>
    <property type="match status" value="1"/>
</dbReference>
<dbReference type="SUPFAM" id="SSF46689">
    <property type="entry name" value="Homeodomain-like"/>
    <property type="match status" value="1"/>
</dbReference>
<keyword evidence="6" id="KW-1185">Reference proteome</keyword>